<keyword evidence="6" id="KW-0238">DNA-binding</keyword>
<keyword evidence="4" id="KW-0949">S-adenosyl-L-methionine</keyword>
<proteinExistence type="inferred from homology"/>
<evidence type="ECO:0000256" key="5">
    <source>
        <dbReference type="ARBA" id="ARBA00022747"/>
    </source>
</evidence>
<dbReference type="Pfam" id="PF01555">
    <property type="entry name" value="N6_N4_Mtase"/>
    <property type="match status" value="1"/>
</dbReference>
<dbReference type="PRINTS" id="PR00508">
    <property type="entry name" value="S21N4MTFRASE"/>
</dbReference>
<evidence type="ECO:0000313" key="11">
    <source>
        <dbReference type="Proteomes" id="UP000094652"/>
    </source>
</evidence>
<keyword evidence="11" id="KW-1185">Reference proteome</keyword>
<evidence type="ECO:0000259" key="9">
    <source>
        <dbReference type="Pfam" id="PF01555"/>
    </source>
</evidence>
<dbReference type="GO" id="GO:0009307">
    <property type="term" value="P:DNA restriction-modification system"/>
    <property type="evidence" value="ECO:0007669"/>
    <property type="project" value="UniProtKB-KW"/>
</dbReference>
<dbReference type="GO" id="GO:0032259">
    <property type="term" value="P:methylation"/>
    <property type="evidence" value="ECO:0007669"/>
    <property type="project" value="UniProtKB-KW"/>
</dbReference>
<keyword evidence="5" id="KW-0680">Restriction system</keyword>
<comment type="catalytic activity">
    <reaction evidence="7">
        <text>a 2'-deoxycytidine in DNA + S-adenosyl-L-methionine = an N(4)-methyl-2'-deoxycytidine in DNA + S-adenosyl-L-homocysteine + H(+)</text>
        <dbReference type="Rhea" id="RHEA:16857"/>
        <dbReference type="Rhea" id="RHEA-COMP:11369"/>
        <dbReference type="Rhea" id="RHEA-COMP:13674"/>
        <dbReference type="ChEBI" id="CHEBI:15378"/>
        <dbReference type="ChEBI" id="CHEBI:57856"/>
        <dbReference type="ChEBI" id="CHEBI:59789"/>
        <dbReference type="ChEBI" id="CHEBI:85452"/>
        <dbReference type="ChEBI" id="CHEBI:137933"/>
        <dbReference type="EC" id="2.1.1.113"/>
    </reaction>
</comment>
<reference evidence="11" key="1">
    <citation type="submission" date="2016-09" db="EMBL/GenBank/DDBJ databases">
        <title>Genomics of Clostridium taeniosporum, an organism which forms endospores with ribbon-like appendages.</title>
        <authorList>
            <person name="Walker J.R."/>
        </authorList>
    </citation>
    <scope>NUCLEOTIDE SEQUENCE [LARGE SCALE GENOMIC DNA]</scope>
    <source>
        <strain evidence="11">1/k</strain>
    </source>
</reference>
<dbReference type="RefSeq" id="WP_069679908.1">
    <property type="nucleotide sequence ID" value="NZ_CP017253.2"/>
</dbReference>
<dbReference type="InterPro" id="IPR017985">
    <property type="entry name" value="MeTrfase_CN4_CS"/>
</dbReference>
<evidence type="ECO:0000256" key="2">
    <source>
        <dbReference type="ARBA" id="ARBA00022603"/>
    </source>
</evidence>
<dbReference type="KEGG" id="ctae:BGI42_08480"/>
<sequence>MENLINKIINIDCLEGLNKIQENSIDLVVTSPPYNLNILYDEYNDNKTIKEYIEFISKVSNELFRVIKGNGRVCINIPCDGKMNLNNIEKVKCDISYMIKDIFYKTGFKYRDKIYWDKQNFRSRTAWGSYESASNPNILLPFEEIIVLYKGTKKKEKINGNLNELIDKEFQEISNGHWIIKGVKAKKDNCPVPFPQEIPSRLIKLFSYRGDIILDPFCGSGTSCMVAKKLGRKYIGFELSKKYTEQANKRINQL</sequence>
<dbReference type="STRING" id="394958.BGI42_08480"/>
<dbReference type="Proteomes" id="UP000094652">
    <property type="component" value="Chromosome"/>
</dbReference>
<evidence type="ECO:0000256" key="1">
    <source>
        <dbReference type="ARBA" id="ARBA00010203"/>
    </source>
</evidence>
<dbReference type="SUPFAM" id="SSF53335">
    <property type="entry name" value="S-adenosyl-L-methionine-dependent methyltransferases"/>
    <property type="match status" value="1"/>
</dbReference>
<dbReference type="InterPro" id="IPR029063">
    <property type="entry name" value="SAM-dependent_MTases_sf"/>
</dbReference>
<dbReference type="InterPro" id="IPR001091">
    <property type="entry name" value="RM_Methyltransferase"/>
</dbReference>
<keyword evidence="3 10" id="KW-0808">Transferase</keyword>
<dbReference type="GO" id="GO:0015667">
    <property type="term" value="F:site-specific DNA-methyltransferase (cytosine-N4-specific) activity"/>
    <property type="evidence" value="ECO:0007669"/>
    <property type="project" value="UniProtKB-EC"/>
</dbReference>
<dbReference type="InterPro" id="IPR002941">
    <property type="entry name" value="DNA_methylase_N4/N6"/>
</dbReference>
<dbReference type="REBASE" id="161953">
    <property type="entry name" value="M.Cta1kORF8480P"/>
</dbReference>
<dbReference type="EC" id="2.1.1.-" evidence="8"/>
<evidence type="ECO:0000256" key="6">
    <source>
        <dbReference type="ARBA" id="ARBA00023125"/>
    </source>
</evidence>
<evidence type="ECO:0000256" key="4">
    <source>
        <dbReference type="ARBA" id="ARBA00022691"/>
    </source>
</evidence>
<evidence type="ECO:0000313" key="10">
    <source>
        <dbReference type="EMBL" id="AOR23760.1"/>
    </source>
</evidence>
<evidence type="ECO:0000256" key="3">
    <source>
        <dbReference type="ARBA" id="ARBA00022679"/>
    </source>
</evidence>
<dbReference type="GO" id="GO:0008170">
    <property type="term" value="F:N-methyltransferase activity"/>
    <property type="evidence" value="ECO:0007669"/>
    <property type="project" value="InterPro"/>
</dbReference>
<dbReference type="Gene3D" id="3.40.50.150">
    <property type="entry name" value="Vaccinia Virus protein VP39"/>
    <property type="match status" value="1"/>
</dbReference>
<evidence type="ECO:0000256" key="8">
    <source>
        <dbReference type="RuleBase" id="RU362026"/>
    </source>
</evidence>
<accession>A0A1D7XKR2</accession>
<dbReference type="PROSITE" id="PS00093">
    <property type="entry name" value="N4_MTASE"/>
    <property type="match status" value="1"/>
</dbReference>
<dbReference type="PANTHER" id="PTHR13370">
    <property type="entry name" value="RNA METHYLASE-RELATED"/>
    <property type="match status" value="1"/>
</dbReference>
<gene>
    <name evidence="10" type="ORF">BGI42_08480</name>
</gene>
<dbReference type="OrthoDB" id="9800801at2"/>
<evidence type="ECO:0000256" key="7">
    <source>
        <dbReference type="ARBA" id="ARBA00049120"/>
    </source>
</evidence>
<protein>
    <recommendedName>
        <fullName evidence="8">Methyltransferase</fullName>
        <ecNumber evidence="8">2.1.1.-</ecNumber>
    </recommendedName>
</protein>
<dbReference type="GO" id="GO:0005737">
    <property type="term" value="C:cytoplasm"/>
    <property type="evidence" value="ECO:0007669"/>
    <property type="project" value="TreeGrafter"/>
</dbReference>
<name>A0A1D7XKR2_9CLOT</name>
<organism evidence="10 11">
    <name type="scientific">Clostridium taeniosporum</name>
    <dbReference type="NCBI Taxonomy" id="394958"/>
    <lineage>
        <taxon>Bacteria</taxon>
        <taxon>Bacillati</taxon>
        <taxon>Bacillota</taxon>
        <taxon>Clostridia</taxon>
        <taxon>Eubacteriales</taxon>
        <taxon>Clostridiaceae</taxon>
        <taxon>Clostridium</taxon>
    </lineage>
</organism>
<dbReference type="EMBL" id="CP017253">
    <property type="protein sequence ID" value="AOR23760.1"/>
    <property type="molecule type" value="Genomic_DNA"/>
</dbReference>
<comment type="similarity">
    <text evidence="1">Belongs to the N(4)/N(6)-methyltransferase family. N(4) subfamily.</text>
</comment>
<keyword evidence="2 10" id="KW-0489">Methyltransferase</keyword>
<dbReference type="PANTHER" id="PTHR13370:SF3">
    <property type="entry name" value="TRNA (GUANINE(10)-N2)-METHYLTRANSFERASE HOMOLOG"/>
    <property type="match status" value="1"/>
</dbReference>
<feature type="domain" description="DNA methylase N-4/N-6" evidence="9">
    <location>
        <begin position="25"/>
        <end position="249"/>
    </location>
</feature>
<dbReference type="AlphaFoldDB" id="A0A1D7XKR2"/>
<dbReference type="GO" id="GO:0003677">
    <property type="term" value="F:DNA binding"/>
    <property type="evidence" value="ECO:0007669"/>
    <property type="project" value="UniProtKB-KW"/>
</dbReference>